<evidence type="ECO:0000256" key="4">
    <source>
        <dbReference type="ARBA" id="ARBA00022692"/>
    </source>
</evidence>
<dbReference type="InterPro" id="IPR006303">
    <property type="entry name" value="FliR"/>
</dbReference>
<evidence type="ECO:0000256" key="3">
    <source>
        <dbReference type="ARBA" id="ARBA00022475"/>
    </source>
</evidence>
<comment type="subcellular location">
    <subcellularLocation>
        <location evidence="1">Bacterial flagellum basal body</location>
    </subcellularLocation>
    <subcellularLocation>
        <location evidence="2">Cell membrane</location>
        <topology evidence="2">Multi-pass membrane protein</topology>
    </subcellularLocation>
</comment>
<feature type="transmembrane region" description="Helical" evidence="8">
    <location>
        <begin position="6"/>
        <end position="24"/>
    </location>
</feature>
<evidence type="ECO:0000256" key="5">
    <source>
        <dbReference type="ARBA" id="ARBA00022989"/>
    </source>
</evidence>
<feature type="transmembrane region" description="Helical" evidence="8">
    <location>
        <begin position="60"/>
        <end position="89"/>
    </location>
</feature>
<dbReference type="Pfam" id="PF01311">
    <property type="entry name" value="Bac_export_1"/>
    <property type="match status" value="1"/>
</dbReference>
<protein>
    <submittedName>
        <fullName evidence="9">Flagellar biosynthesis protein FliR</fullName>
    </submittedName>
</protein>
<dbReference type="PANTHER" id="PTHR30065">
    <property type="entry name" value="FLAGELLAR BIOSYNTHETIC PROTEIN FLIR"/>
    <property type="match status" value="1"/>
</dbReference>
<keyword evidence="9" id="KW-0966">Cell projection</keyword>
<feature type="transmembrane region" description="Helical" evidence="8">
    <location>
        <begin position="203"/>
        <end position="227"/>
    </location>
</feature>
<keyword evidence="6 8" id="KW-0472">Membrane</keyword>
<accession>A0A3B0ZW86</accession>
<evidence type="ECO:0000256" key="7">
    <source>
        <dbReference type="ARBA" id="ARBA00023143"/>
    </source>
</evidence>
<reference evidence="9" key="1">
    <citation type="submission" date="2018-06" db="EMBL/GenBank/DDBJ databases">
        <authorList>
            <person name="Zhirakovskaya E."/>
        </authorList>
    </citation>
    <scope>NUCLEOTIDE SEQUENCE</scope>
</reference>
<dbReference type="InterPro" id="IPR002010">
    <property type="entry name" value="T3SS_IM_R"/>
</dbReference>
<dbReference type="PRINTS" id="PR00953">
    <property type="entry name" value="TYPE3IMRPROT"/>
</dbReference>
<dbReference type="GO" id="GO:0009425">
    <property type="term" value="C:bacterial-type flagellum basal body"/>
    <property type="evidence" value="ECO:0007669"/>
    <property type="project" value="UniProtKB-SubCell"/>
</dbReference>
<dbReference type="EMBL" id="UOFP01000071">
    <property type="protein sequence ID" value="VAW84856.1"/>
    <property type="molecule type" value="Genomic_DNA"/>
</dbReference>
<sequence length="248" mass="26523">MVGAYLWPFFRIAAMLMSMPLIGTRTVPKQVRLGFALVLTLIIAPLVPDVPQVSPFSLDALLIIIQQILIGVAMGFVLQLVFAIFLVAAQVISMQMGLGFAMMVDPQSGTSVPVLGQFFSIVVTLVFLTLDGHLLLIEMLANSFHTLPIAPSGISSDGFWLIASWGGEMFSGAVLVALPAIAALLFVTLTLGVMTRTAPQFNIFAVGIPISLIWGMMIIYVILPGLIGQIDDLFMGGFELISRLLGGA</sequence>
<dbReference type="PANTHER" id="PTHR30065:SF8">
    <property type="entry name" value="FLAGELLAR BIOSYNTHETIC PROTEIN FLIR"/>
    <property type="match status" value="1"/>
</dbReference>
<keyword evidence="3" id="KW-1003">Cell membrane</keyword>
<keyword evidence="9" id="KW-0282">Flagellum</keyword>
<feature type="transmembrane region" description="Helical" evidence="8">
    <location>
        <begin position="110"/>
        <end position="130"/>
    </location>
</feature>
<evidence type="ECO:0000256" key="2">
    <source>
        <dbReference type="ARBA" id="ARBA00004651"/>
    </source>
</evidence>
<feature type="transmembrane region" description="Helical" evidence="8">
    <location>
        <begin position="169"/>
        <end position="191"/>
    </location>
</feature>
<keyword evidence="5 8" id="KW-1133">Transmembrane helix</keyword>
<dbReference type="GO" id="GO:0006605">
    <property type="term" value="P:protein targeting"/>
    <property type="evidence" value="ECO:0007669"/>
    <property type="project" value="InterPro"/>
</dbReference>
<dbReference type="GO" id="GO:0044780">
    <property type="term" value="P:bacterial-type flagellum assembly"/>
    <property type="evidence" value="ECO:0007669"/>
    <property type="project" value="InterPro"/>
</dbReference>
<evidence type="ECO:0000256" key="8">
    <source>
        <dbReference type="SAM" id="Phobius"/>
    </source>
</evidence>
<keyword evidence="9" id="KW-0969">Cilium</keyword>
<feature type="transmembrane region" description="Helical" evidence="8">
    <location>
        <begin position="31"/>
        <end position="48"/>
    </location>
</feature>
<proteinExistence type="predicted"/>
<dbReference type="GO" id="GO:0005886">
    <property type="term" value="C:plasma membrane"/>
    <property type="evidence" value="ECO:0007669"/>
    <property type="project" value="UniProtKB-SubCell"/>
</dbReference>
<keyword evidence="4 8" id="KW-0812">Transmembrane</keyword>
<evidence type="ECO:0000313" key="9">
    <source>
        <dbReference type="EMBL" id="VAW84856.1"/>
    </source>
</evidence>
<name>A0A3B0ZW86_9ZZZZ</name>
<organism evidence="9">
    <name type="scientific">hydrothermal vent metagenome</name>
    <dbReference type="NCBI Taxonomy" id="652676"/>
    <lineage>
        <taxon>unclassified sequences</taxon>
        <taxon>metagenomes</taxon>
        <taxon>ecological metagenomes</taxon>
    </lineage>
</organism>
<evidence type="ECO:0000256" key="6">
    <source>
        <dbReference type="ARBA" id="ARBA00023136"/>
    </source>
</evidence>
<keyword evidence="7" id="KW-0975">Bacterial flagellum</keyword>
<dbReference type="NCBIfam" id="TIGR01400">
    <property type="entry name" value="fliR"/>
    <property type="match status" value="1"/>
</dbReference>
<gene>
    <name evidence="9" type="ORF">MNBD_GAMMA18-931</name>
</gene>
<evidence type="ECO:0000256" key="1">
    <source>
        <dbReference type="ARBA" id="ARBA00004117"/>
    </source>
</evidence>
<dbReference type="AlphaFoldDB" id="A0A3B0ZW86"/>